<protein>
    <recommendedName>
        <fullName evidence="3">TIGR04150 pseudo-rSAM protein</fullName>
    </recommendedName>
</protein>
<dbReference type="Proteomes" id="UP000480425">
    <property type="component" value="Unassembled WGS sequence"/>
</dbReference>
<name>A0A6G1U1R7_9BACT</name>
<comment type="caution">
    <text evidence="1">The sequence shown here is derived from an EMBL/GenBank/DDBJ whole genome shotgun (WGS) entry which is preliminary data.</text>
</comment>
<organism evidence="1 2">
    <name type="scientific">Segatella copri</name>
    <dbReference type="NCBI Taxonomy" id="165179"/>
    <lineage>
        <taxon>Bacteria</taxon>
        <taxon>Pseudomonadati</taxon>
        <taxon>Bacteroidota</taxon>
        <taxon>Bacteroidia</taxon>
        <taxon>Bacteroidales</taxon>
        <taxon>Prevotellaceae</taxon>
        <taxon>Segatella</taxon>
    </lineage>
</organism>
<evidence type="ECO:0000313" key="1">
    <source>
        <dbReference type="EMBL" id="MQN81119.1"/>
    </source>
</evidence>
<proteinExistence type="predicted"/>
<evidence type="ECO:0000313" key="2">
    <source>
        <dbReference type="Proteomes" id="UP000480425"/>
    </source>
</evidence>
<dbReference type="RefSeq" id="WP_153124096.1">
    <property type="nucleotide sequence ID" value="NZ_VZCB01000076.1"/>
</dbReference>
<dbReference type="AlphaFoldDB" id="A0A6G1U1R7"/>
<reference evidence="1 2" key="1">
    <citation type="submission" date="2019-09" db="EMBL/GenBank/DDBJ databases">
        <title>Distinct polysaccharide growth profiles of human intestinal Prevotella copri isolates.</title>
        <authorList>
            <person name="Fehlner-Peach H."/>
            <person name="Magnabosco C."/>
            <person name="Raghavan V."/>
            <person name="Scher J.U."/>
            <person name="Tett A."/>
            <person name="Cox L.M."/>
            <person name="Gottsegen C."/>
            <person name="Watters A."/>
            <person name="Wiltshire- Gordon J.D."/>
            <person name="Segata N."/>
            <person name="Bonneau R."/>
            <person name="Littman D.R."/>
        </authorList>
    </citation>
    <scope>NUCLEOTIDE SEQUENCE [LARGE SCALE GENOMIC DNA]</scope>
    <source>
        <strain evidence="2">iA622</strain>
    </source>
</reference>
<dbReference type="EMBL" id="VZCB01000076">
    <property type="protein sequence ID" value="MQN81119.1"/>
    <property type="molecule type" value="Genomic_DNA"/>
</dbReference>
<accession>A0A6G1U1R7</accession>
<gene>
    <name evidence="1" type="ORF">F7D73_09160</name>
</gene>
<dbReference type="OrthoDB" id="1044640at2"/>
<evidence type="ECO:0008006" key="3">
    <source>
        <dbReference type="Google" id="ProtNLM"/>
    </source>
</evidence>
<sequence length="403" mass="46854">MREQFFVWLIISPEIFVDFLEEKRLLMYNVSNGKFLYSNDKGLYDIVVKMYLPKNLGVIPYEPSLEHTADEAIRQGFFSVRTVSNAIKPISLLPMLSLQKDLERNEDDKYARLGNKLYYLSGLYVSLDCCVTENEMLARCRNMASRQYPCACYEEKYACLDYKMLQELISQTIASSVAVIDFICSYRYFLECDVQDFVNLLRNYSFKYRIHIYVEDYALLGKQNVQSLSSCCQFIIYKDCFSPTYANKGKNDMGLEVRSLQLIYDFSDIENGERMECLPVWLDDNEQMFREKVWTSGKDLMNNPRKMSYLFRNKKLNANFFGILDVSCTGEVRPHGSSSKLGNVNSGYTLLDAVSAEFVENHSWRMTRKDLVNCHSCPFRYVCPPVSACELMRPDLKMCNLNV</sequence>